<dbReference type="PRINTS" id="PR00237">
    <property type="entry name" value="GPCRRHODOPSN"/>
</dbReference>
<feature type="region of interest" description="Disordered" evidence="10">
    <location>
        <begin position="542"/>
        <end position="597"/>
    </location>
</feature>
<gene>
    <name evidence="13" type="ORF">SSS_6798</name>
</gene>
<dbReference type="OrthoDB" id="10036964at2759"/>
<evidence type="ECO:0000256" key="2">
    <source>
        <dbReference type="ARBA" id="ARBA00010663"/>
    </source>
</evidence>
<name>A0A834RGT9_SARSC</name>
<reference evidence="14" key="3">
    <citation type="submission" date="2022-06" db="UniProtKB">
        <authorList>
            <consortium name="EnsemblMetazoa"/>
        </authorList>
    </citation>
    <scope>IDENTIFICATION</scope>
</reference>
<evidence type="ECO:0000313" key="14">
    <source>
        <dbReference type="EnsemblMetazoa" id="KAF7495352.1"/>
    </source>
</evidence>
<dbReference type="EMBL" id="WVUK01000048">
    <property type="protein sequence ID" value="KAF7495352.1"/>
    <property type="molecule type" value="Genomic_DNA"/>
</dbReference>
<evidence type="ECO:0000256" key="7">
    <source>
        <dbReference type="ARBA" id="ARBA00023170"/>
    </source>
</evidence>
<feature type="transmembrane region" description="Helical" evidence="11">
    <location>
        <begin position="382"/>
        <end position="403"/>
    </location>
</feature>
<evidence type="ECO:0000256" key="1">
    <source>
        <dbReference type="ARBA" id="ARBA00004141"/>
    </source>
</evidence>
<protein>
    <submittedName>
        <fullName evidence="13">Thyrotropin-releasing hormone receptor</fullName>
    </submittedName>
</protein>
<evidence type="ECO:0000313" key="15">
    <source>
        <dbReference type="Proteomes" id="UP000070412"/>
    </source>
</evidence>
<reference evidence="13" key="2">
    <citation type="submission" date="2020-01" db="EMBL/GenBank/DDBJ databases">
        <authorList>
            <person name="Korhonen P.K.K."/>
            <person name="Guangxu M.G."/>
            <person name="Wang T.W."/>
            <person name="Stroehlein A.J.S."/>
            <person name="Young N.D."/>
            <person name="Ang C.-S.A."/>
            <person name="Fernando D.W.F."/>
            <person name="Lu H.L."/>
            <person name="Taylor S.T."/>
            <person name="Ehtesham M.E.M."/>
            <person name="Najaraj S.H.N."/>
            <person name="Harsha G.H.G."/>
            <person name="Madugundu A.M."/>
            <person name="Renuse S.R."/>
            <person name="Holt D.H."/>
            <person name="Pandey A.P."/>
            <person name="Papenfuss A.P."/>
            <person name="Gasser R.B.G."/>
            <person name="Fischer K.F."/>
        </authorList>
    </citation>
    <scope>NUCLEOTIDE SEQUENCE</scope>
    <source>
        <strain evidence="13">SSS_KF_BRIS2020</strain>
    </source>
</reference>
<keyword evidence="15" id="KW-1185">Reference proteome</keyword>
<dbReference type="PROSITE" id="PS50262">
    <property type="entry name" value="G_PROTEIN_RECEP_F1_2"/>
    <property type="match status" value="1"/>
</dbReference>
<dbReference type="InterPro" id="IPR000276">
    <property type="entry name" value="GPCR_Rhodpsn"/>
</dbReference>
<comment type="similarity">
    <text evidence="2 9">Belongs to the G-protein coupled receptor 1 family.</text>
</comment>
<dbReference type="PANTHER" id="PTHR24243">
    <property type="entry name" value="G-PROTEIN COUPLED RECEPTOR"/>
    <property type="match status" value="1"/>
</dbReference>
<evidence type="ECO:0000256" key="5">
    <source>
        <dbReference type="ARBA" id="ARBA00023040"/>
    </source>
</evidence>
<feature type="transmembrane region" description="Helical" evidence="11">
    <location>
        <begin position="190"/>
        <end position="210"/>
    </location>
</feature>
<feature type="compositionally biased region" description="Polar residues" evidence="10">
    <location>
        <begin position="542"/>
        <end position="551"/>
    </location>
</feature>
<keyword evidence="8 9" id="KW-0807">Transducer</keyword>
<feature type="compositionally biased region" description="Polar residues" evidence="10">
    <location>
        <begin position="583"/>
        <end position="596"/>
    </location>
</feature>
<dbReference type="GO" id="GO:0004930">
    <property type="term" value="F:G protein-coupled receptor activity"/>
    <property type="evidence" value="ECO:0007669"/>
    <property type="project" value="UniProtKB-KW"/>
</dbReference>
<evidence type="ECO:0000256" key="10">
    <source>
        <dbReference type="SAM" id="MobiDB-lite"/>
    </source>
</evidence>
<dbReference type="Gene3D" id="1.20.1070.10">
    <property type="entry name" value="Rhodopsin 7-helix transmembrane proteins"/>
    <property type="match status" value="1"/>
</dbReference>
<reference evidence="15" key="1">
    <citation type="journal article" date="2020" name="PLoS Negl. Trop. Dis.">
        <title>High-quality nuclear genome for Sarcoptes scabiei-A critical resource for a neglected parasite.</title>
        <authorList>
            <person name="Korhonen P.K."/>
            <person name="Gasser R.B."/>
            <person name="Ma G."/>
            <person name="Wang T."/>
            <person name="Stroehlein A.J."/>
            <person name="Young N.D."/>
            <person name="Ang C.S."/>
            <person name="Fernando D.D."/>
            <person name="Lu H.C."/>
            <person name="Taylor S."/>
            <person name="Reynolds S.L."/>
            <person name="Mofiz E."/>
            <person name="Najaraj S.H."/>
            <person name="Gowda H."/>
            <person name="Madugundu A."/>
            <person name="Renuse S."/>
            <person name="Holt D."/>
            <person name="Pandey A."/>
            <person name="Papenfuss A.T."/>
            <person name="Fischer K."/>
        </authorList>
    </citation>
    <scope>NUCLEOTIDE SEQUENCE [LARGE SCALE GENOMIC DNA]</scope>
</reference>
<dbReference type="GO" id="GO:0005886">
    <property type="term" value="C:plasma membrane"/>
    <property type="evidence" value="ECO:0007669"/>
    <property type="project" value="TreeGrafter"/>
</dbReference>
<dbReference type="InterPro" id="IPR017452">
    <property type="entry name" value="GPCR_Rhodpsn_7TM"/>
</dbReference>
<feature type="transmembrane region" description="Helical" evidence="11">
    <location>
        <begin position="108"/>
        <end position="129"/>
    </location>
</feature>
<feature type="compositionally biased region" description="Low complexity" evidence="10">
    <location>
        <begin position="343"/>
        <end position="355"/>
    </location>
</feature>
<evidence type="ECO:0000256" key="6">
    <source>
        <dbReference type="ARBA" id="ARBA00023136"/>
    </source>
</evidence>
<dbReference type="AlphaFoldDB" id="A0A834RGT9"/>
<dbReference type="SUPFAM" id="SSF81321">
    <property type="entry name" value="Family A G protein-coupled receptor-like"/>
    <property type="match status" value="1"/>
</dbReference>
<evidence type="ECO:0000313" key="13">
    <source>
        <dbReference type="EMBL" id="KAF7495352.1"/>
    </source>
</evidence>
<sequence length="730" mass="83148">MNDIGYLINSTETIRFVSRSLRSVSVMMNDDFSEVESIFDSILNSTSIDRNRSILNDSIEINLRLPYRLRTIATVICLIVLMFGIVGNLLVPLIVCNTRKLCNNSTNVFLINLSIADLLVLLVCMPTVLIELHSRPEVWMLGELMCKTVPFIELVVAHGSVLTILAISFERYYAICKPLKASYKCTNHRAILIVCGLWLIAIIATVPVLFGTELIETIYIDGSIVPVCLTKASSEWQRSYFIVSIIGFFCVPLIILLVIYFKITHRLTSDDHRLLIASIQSKFTLESLISSTKPQRNDSLASSLSLNQSINKEQSGLWRQTAMTAMFRNSFGSLSESLGFNQQQQQQQQQQQPNNLPQPPSNQRRNSSLIQAESVSRSRRQVIFMLAAVVICFFLCLLPFRLFTLWLLIVSDEEIRSISMEKFYTILYFCRVMIYVNSMLNPLLYAAVSSKFRCALMDTLNRFFGPNSLRFFYVCCCCYCNCIPNTVSTSFGDLIPSRHQYPRGILSNYRKNFLLQRQSTNLTTTTATTDSSSISLKNNSIRSTTTTSFGPQSPRYHSSDSLRSTRPRRISSSSFHQQSFESNQTSINSDCETEPSSPAKLNVIYSSQHSAEYRRKIMMKRSSRVFLIDEDGENKLAQSLERLKYQLRKDSIEEECEDDVNGETNESKWSHIRHNWLKQSISQQSSITPTNTALIVNSETFTPCSSTPKSYPIEIKKSKLIKTRDYHFSL</sequence>
<evidence type="ECO:0000256" key="8">
    <source>
        <dbReference type="ARBA" id="ARBA00023224"/>
    </source>
</evidence>
<organism evidence="13">
    <name type="scientific">Sarcoptes scabiei</name>
    <name type="common">Itch mite</name>
    <name type="synonym">Acarus scabiei</name>
    <dbReference type="NCBI Taxonomy" id="52283"/>
    <lineage>
        <taxon>Eukaryota</taxon>
        <taxon>Metazoa</taxon>
        <taxon>Ecdysozoa</taxon>
        <taxon>Arthropoda</taxon>
        <taxon>Chelicerata</taxon>
        <taxon>Arachnida</taxon>
        <taxon>Acari</taxon>
        <taxon>Acariformes</taxon>
        <taxon>Sarcoptiformes</taxon>
        <taxon>Astigmata</taxon>
        <taxon>Psoroptidia</taxon>
        <taxon>Sarcoptoidea</taxon>
        <taxon>Sarcoptidae</taxon>
        <taxon>Sarcoptinae</taxon>
        <taxon>Sarcoptes</taxon>
    </lineage>
</organism>
<feature type="transmembrane region" description="Helical" evidence="11">
    <location>
        <begin position="72"/>
        <end position="96"/>
    </location>
</feature>
<feature type="domain" description="G-protein coupled receptors family 1 profile" evidence="12">
    <location>
        <begin position="87"/>
        <end position="445"/>
    </location>
</feature>
<keyword evidence="5 9" id="KW-0297">G-protein coupled receptor</keyword>
<evidence type="ECO:0000256" key="4">
    <source>
        <dbReference type="ARBA" id="ARBA00022989"/>
    </source>
</evidence>
<feature type="transmembrane region" description="Helical" evidence="11">
    <location>
        <begin position="240"/>
        <end position="263"/>
    </location>
</feature>
<feature type="compositionally biased region" description="Low complexity" evidence="10">
    <location>
        <begin position="570"/>
        <end position="582"/>
    </location>
</feature>
<keyword evidence="4 11" id="KW-1133">Transmembrane helix</keyword>
<keyword evidence="7 9" id="KW-0675">Receptor</keyword>
<proteinExistence type="inferred from homology"/>
<dbReference type="Pfam" id="PF00001">
    <property type="entry name" value="7tm_1"/>
    <property type="match status" value="1"/>
</dbReference>
<evidence type="ECO:0000256" key="3">
    <source>
        <dbReference type="ARBA" id="ARBA00022692"/>
    </source>
</evidence>
<evidence type="ECO:0000256" key="11">
    <source>
        <dbReference type="SAM" id="Phobius"/>
    </source>
</evidence>
<dbReference type="PROSITE" id="PS00237">
    <property type="entry name" value="G_PROTEIN_RECEP_F1_1"/>
    <property type="match status" value="1"/>
</dbReference>
<feature type="transmembrane region" description="Helical" evidence="11">
    <location>
        <begin position="423"/>
        <end position="448"/>
    </location>
</feature>
<dbReference type="PANTHER" id="PTHR24243:SF233">
    <property type="entry name" value="THYROTROPIN-RELEASING HORMONE RECEPTOR"/>
    <property type="match status" value="1"/>
</dbReference>
<feature type="region of interest" description="Disordered" evidence="10">
    <location>
        <begin position="343"/>
        <end position="370"/>
    </location>
</feature>
<feature type="transmembrane region" description="Helical" evidence="11">
    <location>
        <begin position="149"/>
        <end position="169"/>
    </location>
</feature>
<keyword evidence="3 9" id="KW-0812">Transmembrane</keyword>
<comment type="subcellular location">
    <subcellularLocation>
        <location evidence="1">Membrane</location>
        <topology evidence="1">Multi-pass membrane protein</topology>
    </subcellularLocation>
</comment>
<evidence type="ECO:0000259" key="12">
    <source>
        <dbReference type="PROSITE" id="PS50262"/>
    </source>
</evidence>
<accession>A0A834RGT9</accession>
<keyword evidence="6 11" id="KW-0472">Membrane</keyword>
<evidence type="ECO:0000256" key="9">
    <source>
        <dbReference type="RuleBase" id="RU000688"/>
    </source>
</evidence>
<dbReference type="Proteomes" id="UP000070412">
    <property type="component" value="Unassembled WGS sequence"/>
</dbReference>
<dbReference type="EnsemblMetazoa" id="SSS_6798s_mrna">
    <property type="protein sequence ID" value="KAF7495352.1"/>
    <property type="gene ID" value="SSS_6798"/>
</dbReference>